<proteinExistence type="predicted"/>
<accession>A0ABS3VRA6</accession>
<reference evidence="1 2" key="1">
    <citation type="submission" date="2019-12" db="EMBL/GenBank/DDBJ databases">
        <title>Whole genome sequencing of endophytic Actinobacterium Micromonospora sp. MPMI6T.</title>
        <authorList>
            <person name="Evv R."/>
            <person name="Podile A.R."/>
        </authorList>
    </citation>
    <scope>NUCLEOTIDE SEQUENCE [LARGE SCALE GENOMIC DNA]</scope>
    <source>
        <strain evidence="1 2">MPMI6</strain>
    </source>
</reference>
<sequence>MVGPEVEAAFQELSAAETVAFGGVGIASTVLPVTEAYRTVERLLSDQGDRLRPRLTALLTEGSPAGRVYAATLLDRLDPEEGRSAWAALRADPAEFTLFSGCVMHRATVGEYAVDHPH</sequence>
<comment type="caution">
    <text evidence="1">The sequence shown here is derived from an EMBL/GenBank/DDBJ whole genome shotgun (WGS) entry which is preliminary data.</text>
</comment>
<gene>
    <name evidence="1" type="ORF">GSF22_13715</name>
</gene>
<dbReference type="EMBL" id="WVUH01000099">
    <property type="protein sequence ID" value="MBO4207053.1"/>
    <property type="molecule type" value="Genomic_DNA"/>
</dbReference>
<keyword evidence="2" id="KW-1185">Reference proteome</keyword>
<protein>
    <submittedName>
        <fullName evidence="1">Uncharacterized protein</fullName>
    </submittedName>
</protein>
<dbReference type="Proteomes" id="UP000823521">
    <property type="component" value="Unassembled WGS sequence"/>
</dbReference>
<name>A0ABS3VRA6_MICEH</name>
<evidence type="ECO:0000313" key="1">
    <source>
        <dbReference type="EMBL" id="MBO4207053.1"/>
    </source>
</evidence>
<evidence type="ECO:0000313" key="2">
    <source>
        <dbReference type="Proteomes" id="UP000823521"/>
    </source>
</evidence>
<organism evidence="1 2">
    <name type="scientific">Micromonospora echinofusca</name>
    <dbReference type="NCBI Taxonomy" id="47858"/>
    <lineage>
        <taxon>Bacteria</taxon>
        <taxon>Bacillati</taxon>
        <taxon>Actinomycetota</taxon>
        <taxon>Actinomycetes</taxon>
        <taxon>Micromonosporales</taxon>
        <taxon>Micromonosporaceae</taxon>
        <taxon>Micromonospora</taxon>
    </lineage>
</organism>